<dbReference type="Gene3D" id="3.40.960.10">
    <property type="entry name" value="VSR Endonuclease"/>
    <property type="match status" value="1"/>
</dbReference>
<comment type="caution">
    <text evidence="9">The sequence shown here is derived from an EMBL/GenBank/DDBJ whole genome shotgun (WGS) entry which is preliminary data.</text>
</comment>
<keyword evidence="10" id="KW-1185">Reference proteome</keyword>
<feature type="domain" description="Restriction endonuclease type II-like" evidence="8">
    <location>
        <begin position="951"/>
        <end position="1043"/>
    </location>
</feature>
<dbReference type="InterPro" id="IPR049468">
    <property type="entry name" value="Restrct_endonuc-II-like_dom"/>
</dbReference>
<dbReference type="GO" id="GO:0005524">
    <property type="term" value="F:ATP binding"/>
    <property type="evidence" value="ECO:0007669"/>
    <property type="project" value="UniProtKB-KW"/>
</dbReference>
<dbReference type="SUPFAM" id="SSF52980">
    <property type="entry name" value="Restriction endonuclease-like"/>
    <property type="match status" value="1"/>
</dbReference>
<dbReference type="InterPro" id="IPR027417">
    <property type="entry name" value="P-loop_NTPase"/>
</dbReference>
<protein>
    <submittedName>
        <fullName evidence="9">Uncharacterized protein</fullName>
    </submittedName>
</protein>
<dbReference type="GO" id="GO:0016787">
    <property type="term" value="F:hydrolase activity"/>
    <property type="evidence" value="ECO:0007669"/>
    <property type="project" value="UniProtKB-KW"/>
</dbReference>
<dbReference type="Proteomes" id="UP000053791">
    <property type="component" value="Unassembled WGS sequence"/>
</dbReference>
<dbReference type="GO" id="GO:0043139">
    <property type="term" value="F:5'-3' DNA helicase activity"/>
    <property type="evidence" value="ECO:0007669"/>
    <property type="project" value="TreeGrafter"/>
</dbReference>
<dbReference type="InterPro" id="IPR011335">
    <property type="entry name" value="Restrct_endonuc-II-like"/>
</dbReference>
<dbReference type="EMBL" id="LQBQ01000023">
    <property type="protein sequence ID" value="KUJ77877.1"/>
    <property type="molecule type" value="Genomic_DNA"/>
</dbReference>
<proteinExistence type="inferred from homology"/>
<dbReference type="PANTHER" id="PTHR43788:SF8">
    <property type="entry name" value="DNA-BINDING PROTEIN SMUBP-2"/>
    <property type="match status" value="1"/>
</dbReference>
<feature type="domain" description="DNA2/NAM7 helicase helicase" evidence="6">
    <location>
        <begin position="363"/>
        <end position="449"/>
    </location>
</feature>
<dbReference type="AlphaFoldDB" id="A0A0X3TQ65"/>
<name>A0A0X3TQ65_9RHOB</name>
<evidence type="ECO:0000256" key="2">
    <source>
        <dbReference type="ARBA" id="ARBA00022741"/>
    </source>
</evidence>
<dbReference type="InterPro" id="IPR047187">
    <property type="entry name" value="SF1_C_Upf1"/>
</dbReference>
<dbReference type="Pfam" id="PF18741">
    <property type="entry name" value="MTES_1575"/>
    <property type="match status" value="1"/>
</dbReference>
<keyword evidence="5" id="KW-0067">ATP-binding</keyword>
<reference evidence="10" key="1">
    <citation type="submission" date="2015-12" db="EMBL/GenBank/DDBJ databases">
        <authorList>
            <person name="Zhang G."/>
            <person name="Stingl U."/>
        </authorList>
    </citation>
    <scope>NUCLEOTIDE SEQUENCE [LARGE SCALE GENOMIC DNA]</scope>
    <source>
        <strain evidence="10">ZGT118</strain>
    </source>
</reference>
<keyword evidence="2" id="KW-0547">Nucleotide-binding</keyword>
<dbReference type="InterPro" id="IPR041679">
    <property type="entry name" value="DNA2/NAM7-like_C"/>
</dbReference>
<sequence>MSTLLRTVEAFPRGRTTDELYALLDVEFSAARREQILAELLALQKQGVVTLGHDNKWRAVSRTVVAAGRHETGAGLDAGADPGAVLQAVPAGFSRQADRETAGSEDGADTAQINPIALLRYYRAALQSDPRGALTQADDRHGTAYQLICGAGDPFPEDGETGIIRVTLEHLPDSFREALSRREANDRALAIGWPISIGRKSGAPAIRPVGLIAATWERSGEQLVIRIAVDDVMVNPDWIRAAATGTAWTAGALRDIFAGQGGAGLSRDDFLLRLREAAAKSIRGKITGRRFATSLDPADGGIFDAMGLFLPTESSFTAGAVRDLDQIATWAPEKIARTALGPLLGLKHDGEIPADPPINVGPLNHEQIRAVANAAAHPLSVVTGPPGTGKSQAIVAMAATTLLRGGSVMVASKNHQALDAVEQRLSEIAPDVPFMVRTLDPAREIDQGMTDVVAQLVNDPGRAPGFHDPALADQLTDLAGRRLQALDTVEARRVLNLQLADLIETLDLRADDPEPEPATGPEARGLLARLLRWLLPGRFDPTGAADAPPPSGRAAIEAKIRALRAELARLAPPPDPVDLTQQIEPLAKTVMRQTLVARAALTEGQRIDLSNQHDDLALHGGGAMSRDLAQTVLDHRPLWLASVLGTPRRIPLYEGLFDLVIFDESSQCDIASALPLLARAKRAVIVGDDRQLAFISQIGLSQDRNLMAANGLPDSGTGRFSQGRKSLFDLARSTPEVPAVMLRDQYRSAEGIVDYINTQFYGGKLRVAADLEALKLPKGRKPGLAWTHVPGPGRATSTAQNVNLAEVAAITREVQDLLVTQAYMGTVGVIAPFRPQVHALTQALRQALPDTCWTRADLRVGTVDGFQGQERDLILFSPTVHEGAAPSAVTFLVREWRRMNVAISRARAVAHVFGDLDYARSGKIRQLQSLAARATEPRGRSGEGVFESDWERIVFHALKARGLDPQPQYEIAGRRLDFALFGANGVKLDLEVDGRRWHQDADGNRKIDDHWRDHQMRALGWKVRRFWVDELKQDMEGCLDLVERDLND</sequence>
<comment type="similarity">
    <text evidence="1">Belongs to the DNA2/NAM7 helicase family.</text>
</comment>
<dbReference type="PANTHER" id="PTHR43788">
    <property type="entry name" value="DNA2/NAM7 HELICASE FAMILY MEMBER"/>
    <property type="match status" value="1"/>
</dbReference>
<keyword evidence="3" id="KW-0378">Hydrolase</keyword>
<evidence type="ECO:0000313" key="10">
    <source>
        <dbReference type="Proteomes" id="UP000053791"/>
    </source>
</evidence>
<evidence type="ECO:0000256" key="5">
    <source>
        <dbReference type="ARBA" id="ARBA00022840"/>
    </source>
</evidence>
<gene>
    <name evidence="9" type="ORF">AVO45_07835</name>
</gene>
<dbReference type="Pfam" id="PF13086">
    <property type="entry name" value="AAA_11"/>
    <property type="match status" value="1"/>
</dbReference>
<evidence type="ECO:0000259" key="7">
    <source>
        <dbReference type="Pfam" id="PF13087"/>
    </source>
</evidence>
<dbReference type="Pfam" id="PF13087">
    <property type="entry name" value="AAA_12"/>
    <property type="match status" value="1"/>
</dbReference>
<evidence type="ECO:0000256" key="3">
    <source>
        <dbReference type="ARBA" id="ARBA00022801"/>
    </source>
</evidence>
<evidence type="ECO:0000259" key="6">
    <source>
        <dbReference type="Pfam" id="PF13086"/>
    </source>
</evidence>
<dbReference type="CDD" id="cd18808">
    <property type="entry name" value="SF1_C_Upf1"/>
    <property type="match status" value="1"/>
</dbReference>
<accession>A0A0X3TQ65</accession>
<evidence type="ECO:0000313" key="9">
    <source>
        <dbReference type="EMBL" id="KUJ77877.1"/>
    </source>
</evidence>
<dbReference type="InterPro" id="IPR050534">
    <property type="entry name" value="Coronavir_polyprotein_1ab"/>
</dbReference>
<dbReference type="InterPro" id="IPR041677">
    <property type="entry name" value="DNA2/NAM7_AAA_11"/>
</dbReference>
<keyword evidence="4" id="KW-0347">Helicase</keyword>
<organism evidence="9 10">
    <name type="scientific">Ruegeria marisrubri</name>
    <dbReference type="NCBI Taxonomy" id="1685379"/>
    <lineage>
        <taxon>Bacteria</taxon>
        <taxon>Pseudomonadati</taxon>
        <taxon>Pseudomonadota</taxon>
        <taxon>Alphaproteobacteria</taxon>
        <taxon>Rhodobacterales</taxon>
        <taxon>Roseobacteraceae</taxon>
        <taxon>Ruegeria</taxon>
    </lineage>
</organism>
<dbReference type="RefSeq" id="WP_068346842.1">
    <property type="nucleotide sequence ID" value="NZ_LQBQ01000023.1"/>
</dbReference>
<dbReference type="STRING" id="1685379.AVO45_07835"/>
<evidence type="ECO:0000256" key="4">
    <source>
        <dbReference type="ARBA" id="ARBA00022806"/>
    </source>
</evidence>
<evidence type="ECO:0000256" key="1">
    <source>
        <dbReference type="ARBA" id="ARBA00007913"/>
    </source>
</evidence>
<dbReference type="Gene3D" id="3.40.50.300">
    <property type="entry name" value="P-loop containing nucleotide triphosphate hydrolases"/>
    <property type="match status" value="2"/>
</dbReference>
<dbReference type="SUPFAM" id="SSF52540">
    <property type="entry name" value="P-loop containing nucleoside triphosphate hydrolases"/>
    <property type="match status" value="1"/>
</dbReference>
<evidence type="ECO:0000259" key="8">
    <source>
        <dbReference type="Pfam" id="PF18741"/>
    </source>
</evidence>
<feature type="domain" description="DNA2/NAM7 helicase-like C-terminal" evidence="7">
    <location>
        <begin position="725"/>
        <end position="915"/>
    </location>
</feature>